<dbReference type="AlphaFoldDB" id="A0A3A8M661"/>
<protein>
    <submittedName>
        <fullName evidence="2">Uncharacterized protein</fullName>
    </submittedName>
</protein>
<accession>A0A3A8M661</accession>
<evidence type="ECO:0000313" key="2">
    <source>
        <dbReference type="EMBL" id="RKH26759.1"/>
    </source>
</evidence>
<name>A0A3A8M661_9BACT</name>
<sequence>MPPGAPASPALPSSPFPPRPASRTMSWSNNDVRTTCKAMDGSPSPVALAEATCNASSRTPASVTSRTVKACVPPSMSVVLPSGKRAQ</sequence>
<dbReference type="Proteomes" id="UP000273405">
    <property type="component" value="Unassembled WGS sequence"/>
</dbReference>
<organism evidence="2 3">
    <name type="scientific">Corallococcus sicarius</name>
    <dbReference type="NCBI Taxonomy" id="2316726"/>
    <lineage>
        <taxon>Bacteria</taxon>
        <taxon>Pseudomonadati</taxon>
        <taxon>Myxococcota</taxon>
        <taxon>Myxococcia</taxon>
        <taxon>Myxococcales</taxon>
        <taxon>Cystobacterineae</taxon>
        <taxon>Myxococcaceae</taxon>
        <taxon>Corallococcus</taxon>
    </lineage>
</organism>
<feature type="region of interest" description="Disordered" evidence="1">
    <location>
        <begin position="1"/>
        <end position="27"/>
    </location>
</feature>
<dbReference type="EMBL" id="RAWG01000588">
    <property type="protein sequence ID" value="RKH26759.1"/>
    <property type="molecule type" value="Genomic_DNA"/>
</dbReference>
<evidence type="ECO:0000256" key="1">
    <source>
        <dbReference type="SAM" id="MobiDB-lite"/>
    </source>
</evidence>
<proteinExistence type="predicted"/>
<gene>
    <name evidence="2" type="ORF">D7X12_40985</name>
</gene>
<evidence type="ECO:0000313" key="3">
    <source>
        <dbReference type="Proteomes" id="UP000273405"/>
    </source>
</evidence>
<keyword evidence="3" id="KW-1185">Reference proteome</keyword>
<reference evidence="3" key="1">
    <citation type="submission" date="2018-09" db="EMBL/GenBank/DDBJ databases">
        <authorList>
            <person name="Livingstone P.G."/>
            <person name="Whitworth D.E."/>
        </authorList>
    </citation>
    <scope>NUCLEOTIDE SEQUENCE [LARGE SCALE GENOMIC DNA]</scope>
    <source>
        <strain evidence="3">CA040B</strain>
    </source>
</reference>
<comment type="caution">
    <text evidence="2">The sequence shown here is derived from an EMBL/GenBank/DDBJ whole genome shotgun (WGS) entry which is preliminary data.</text>
</comment>